<reference evidence="2 3" key="1">
    <citation type="submission" date="2021-07" db="EMBL/GenBank/DDBJ databases">
        <authorList>
            <person name="Imarazene B."/>
            <person name="Zahm M."/>
            <person name="Klopp C."/>
            <person name="Cabau C."/>
            <person name="Beille S."/>
            <person name="Jouanno E."/>
            <person name="Castinel A."/>
            <person name="Lluch J."/>
            <person name="Gil L."/>
            <person name="Kuchtly C."/>
            <person name="Lopez Roques C."/>
            <person name="Donnadieu C."/>
            <person name="Parrinello H."/>
            <person name="Journot L."/>
            <person name="Du K."/>
            <person name="Schartl M."/>
            <person name="Retaux S."/>
            <person name="Guiguen Y."/>
        </authorList>
    </citation>
    <scope>NUCLEOTIDE SEQUENCE [LARGE SCALE GENOMIC DNA]</scope>
    <source>
        <strain evidence="2">Pach_M1</strain>
        <tissue evidence="2">Testis</tissue>
    </source>
</reference>
<comment type="caution">
    <text evidence="2">The sequence shown here is derived from an EMBL/GenBank/DDBJ whole genome shotgun (WGS) entry which is preliminary data.</text>
</comment>
<dbReference type="GO" id="GO:0005615">
    <property type="term" value="C:extracellular space"/>
    <property type="evidence" value="ECO:0007669"/>
    <property type="project" value="TreeGrafter"/>
</dbReference>
<sequence length="137" mass="15146">MALKLMFLLSVLLFAALMPPTAFTSDVESPYKISLVVYNSLTTAKNLTFSTDIAYRGILLGAMRKIAAKTNDFKFTIRDDLNYGPFLVSVNGVAGGDHTYWELLSKRANGTIIRPEVGVGCFIPDPDDTVILKYTTW</sequence>
<dbReference type="PANTHER" id="PTHR10559:SF18">
    <property type="entry name" value="TRANSCOBALAMIN II"/>
    <property type="match status" value="1"/>
</dbReference>
<protein>
    <submittedName>
        <fullName evidence="2">Transcobalamin-2-like isoform X1</fullName>
    </submittedName>
</protein>
<dbReference type="GO" id="GO:0031419">
    <property type="term" value="F:cobalamin binding"/>
    <property type="evidence" value="ECO:0007669"/>
    <property type="project" value="TreeGrafter"/>
</dbReference>
<dbReference type="GO" id="GO:0015889">
    <property type="term" value="P:cobalamin transport"/>
    <property type="evidence" value="ECO:0007669"/>
    <property type="project" value="TreeGrafter"/>
</dbReference>
<dbReference type="InterPro" id="IPR051588">
    <property type="entry name" value="Cobalamin_Transport"/>
</dbReference>
<name>A0A8T2L8T5_ASTMX</name>
<keyword evidence="1" id="KW-0732">Signal</keyword>
<dbReference type="Gene3D" id="2.170.130.30">
    <property type="match status" value="1"/>
</dbReference>
<proteinExistence type="predicted"/>
<feature type="chain" id="PRO_5035721333" evidence="1">
    <location>
        <begin position="25"/>
        <end position="137"/>
    </location>
</feature>
<dbReference type="EMBL" id="JAICCE010000018">
    <property type="protein sequence ID" value="KAG9265381.1"/>
    <property type="molecule type" value="Genomic_DNA"/>
</dbReference>
<organism evidence="2 3">
    <name type="scientific">Astyanax mexicanus</name>
    <name type="common">Blind cave fish</name>
    <name type="synonym">Astyanax fasciatus mexicanus</name>
    <dbReference type="NCBI Taxonomy" id="7994"/>
    <lineage>
        <taxon>Eukaryota</taxon>
        <taxon>Metazoa</taxon>
        <taxon>Chordata</taxon>
        <taxon>Craniata</taxon>
        <taxon>Vertebrata</taxon>
        <taxon>Euteleostomi</taxon>
        <taxon>Actinopterygii</taxon>
        <taxon>Neopterygii</taxon>
        <taxon>Teleostei</taxon>
        <taxon>Ostariophysi</taxon>
        <taxon>Characiformes</taxon>
        <taxon>Characoidei</taxon>
        <taxon>Acestrorhamphidae</taxon>
        <taxon>Acestrorhamphinae</taxon>
        <taxon>Astyanax</taxon>
    </lineage>
</organism>
<evidence type="ECO:0000313" key="2">
    <source>
        <dbReference type="EMBL" id="KAG9265381.1"/>
    </source>
</evidence>
<dbReference type="KEGG" id="amex:107197927"/>
<gene>
    <name evidence="2" type="ORF">AMEX_G21770</name>
</gene>
<dbReference type="AlphaFoldDB" id="A0A8T2L8T5"/>
<evidence type="ECO:0000313" key="3">
    <source>
        <dbReference type="Proteomes" id="UP000752171"/>
    </source>
</evidence>
<evidence type="ECO:0000256" key="1">
    <source>
        <dbReference type="SAM" id="SignalP"/>
    </source>
</evidence>
<accession>A0A8T2L8T5</accession>
<dbReference type="Proteomes" id="UP000752171">
    <property type="component" value="Unassembled WGS sequence"/>
</dbReference>
<dbReference type="PANTHER" id="PTHR10559">
    <property type="entry name" value="TRANSCOBALAMIN-1/GASTRIC INTRINSIC FACTOR"/>
    <property type="match status" value="1"/>
</dbReference>
<feature type="signal peptide" evidence="1">
    <location>
        <begin position="1"/>
        <end position="24"/>
    </location>
</feature>